<organism evidence="1 2">
    <name type="scientific">Gossypium barbadense</name>
    <name type="common">Sea Island cotton</name>
    <name type="synonym">Hibiscus barbadensis</name>
    <dbReference type="NCBI Taxonomy" id="3634"/>
    <lineage>
        <taxon>Eukaryota</taxon>
        <taxon>Viridiplantae</taxon>
        <taxon>Streptophyta</taxon>
        <taxon>Embryophyta</taxon>
        <taxon>Tracheophyta</taxon>
        <taxon>Spermatophyta</taxon>
        <taxon>Magnoliopsida</taxon>
        <taxon>eudicotyledons</taxon>
        <taxon>Gunneridae</taxon>
        <taxon>Pentapetalae</taxon>
        <taxon>rosids</taxon>
        <taxon>malvids</taxon>
        <taxon>Malvales</taxon>
        <taxon>Malvaceae</taxon>
        <taxon>Malvoideae</taxon>
        <taxon>Gossypium</taxon>
    </lineage>
</organism>
<sequence length="114" mass="12959">MDENYRHYGVLDEGAEGEVGDMRPRETQSRAGVFIQLQSTYEIRDSNTDQAKNFNGVRLDLLRGYKPELYIDMEDAACGRIDTCFFPCITTYNQQSKSLCSGSVAFTAEKYSLF</sequence>
<name>A0A2P5X189_GOSBA</name>
<protein>
    <submittedName>
        <fullName evidence="1">Uncharacterized protein</fullName>
    </submittedName>
</protein>
<dbReference type="AlphaFoldDB" id="A0A2P5X189"/>
<dbReference type="Proteomes" id="UP000239757">
    <property type="component" value="Unassembled WGS sequence"/>
</dbReference>
<evidence type="ECO:0000313" key="1">
    <source>
        <dbReference type="EMBL" id="PPR97081.1"/>
    </source>
</evidence>
<reference evidence="1 2" key="1">
    <citation type="submission" date="2015-01" db="EMBL/GenBank/DDBJ databases">
        <title>Genome of allotetraploid Gossypium barbadense reveals genomic plasticity and fiber elongation in cotton evolution.</title>
        <authorList>
            <person name="Chen X."/>
            <person name="Liu X."/>
            <person name="Zhao B."/>
            <person name="Zheng H."/>
            <person name="Hu Y."/>
            <person name="Lu G."/>
            <person name="Yang C."/>
            <person name="Chen J."/>
            <person name="Shan C."/>
            <person name="Zhang L."/>
            <person name="Zhou Y."/>
            <person name="Wang L."/>
            <person name="Guo W."/>
            <person name="Bai Y."/>
            <person name="Ruan J."/>
            <person name="Shangguan X."/>
            <person name="Mao Y."/>
            <person name="Jiang J."/>
            <person name="Zhu Y."/>
            <person name="Lei J."/>
            <person name="Kang H."/>
            <person name="Chen S."/>
            <person name="He X."/>
            <person name="Wang R."/>
            <person name="Wang Y."/>
            <person name="Chen J."/>
            <person name="Wang L."/>
            <person name="Yu S."/>
            <person name="Wang B."/>
            <person name="Wei J."/>
            <person name="Song S."/>
            <person name="Lu X."/>
            <person name="Gao Z."/>
            <person name="Gu W."/>
            <person name="Deng X."/>
            <person name="Ma D."/>
            <person name="Wang S."/>
            <person name="Liang W."/>
            <person name="Fang L."/>
            <person name="Cai C."/>
            <person name="Zhu X."/>
            <person name="Zhou B."/>
            <person name="Zhang Y."/>
            <person name="Chen Z."/>
            <person name="Xu S."/>
            <person name="Zhu R."/>
            <person name="Wang S."/>
            <person name="Zhang T."/>
            <person name="Zhao G."/>
        </authorList>
    </citation>
    <scope>NUCLEOTIDE SEQUENCE [LARGE SCALE GENOMIC DNA]</scope>
    <source>
        <strain evidence="2">cv. Xinhai21</strain>
        <tissue evidence="1">Leaf</tissue>
    </source>
</reference>
<evidence type="ECO:0000313" key="2">
    <source>
        <dbReference type="Proteomes" id="UP000239757"/>
    </source>
</evidence>
<accession>A0A2P5X189</accession>
<proteinExistence type="predicted"/>
<dbReference type="EMBL" id="KZ665932">
    <property type="protein sequence ID" value="PPR97081.1"/>
    <property type="molecule type" value="Genomic_DNA"/>
</dbReference>
<gene>
    <name evidence="1" type="ORF">GOBAR_AA23596</name>
</gene>